<protein>
    <submittedName>
        <fullName evidence="3">Exonuclease SbcC</fullName>
    </submittedName>
</protein>
<dbReference type="SUPFAM" id="SSF52540">
    <property type="entry name" value="P-loop containing nucleoside triphosphate hydrolases"/>
    <property type="match status" value="1"/>
</dbReference>
<keyword evidence="1" id="KW-0175">Coiled coil</keyword>
<keyword evidence="3" id="KW-0378">Hydrolase</keyword>
<comment type="caution">
    <text evidence="3">The sequence shown here is derived from an EMBL/GenBank/DDBJ whole genome shotgun (WGS) entry which is preliminary data.</text>
</comment>
<reference evidence="3 4" key="1">
    <citation type="submission" date="2015-06" db="EMBL/GenBank/DDBJ databases">
        <title>Draft genome sequencing of a biphenyl-degrading bacterium, Janthinobacterium lividum MEG1.</title>
        <authorList>
            <person name="Shimodaira J."/>
            <person name="Hatta T."/>
        </authorList>
    </citation>
    <scope>NUCLEOTIDE SEQUENCE [LARGE SCALE GENOMIC DNA]</scope>
    <source>
        <strain evidence="3 4">MEG1</strain>
    </source>
</reference>
<sequence>MKILKISGKNLASLAGEFEVDFQQEPLASAGLFAISGPTGAGKSTLLDALCLALYDATPRLLKVLGRGSALPDVGKETVNAQDTRTLLRRGTPDGYAQVDFVGNDGASYRARWSVRRSRTRAEGALQSTAMSLHQLPALQAIGGTKTEVKEEIEKRIGLSFDQFTRAVLLAQNEFSTFLKTEDNERGELLETLTGSSIYTDISMRAFERAKKEKQILERLGEKLADQRPLSPEERADTEALCGAAETTLQTIDLRKAVLELQQRWHHETHKLQTQVTAAQAALDGADAERAAAEERRAALAQWELLQPARPLIDEVARLASDIAGSGAALEASRVQAAQAVAAEAQLAQAVQLATEALLAREAAQRDAAPLLDQAKALDAGILAQLPAHGQAWQAAQAADQANEAARSALQVLQQRQHAALAEQEAGRLWLASHQQWQALAQAWQLWDQLFAQAGQAAAQADAADASMAESAQQVRQAVDATQAAQAALAGAAAALAVRDAQRREAQALVQAIDGQALQEQRGQLEAHARILTSAEKTWSELARQQQALAHWQARAAQLAQAAQTESTALAAAAAQTPLLEARLAQAEKSLKGAEAACAASVEQLRATLQDEQPCPVCGALEHPYSHADDALQAMLASLQDEVLACRTQARGNVELLATHKAALAAHMHEQAQTAEELSALPSIIDSLNAQWQPHADILQMPPANLRADWFTQQLAANAAGLQALALQEAALRQASARREQAQAAHELASSEHARCTSSVADAQARLVQLEAQQAGSADKGETARAALDALLAQLDGAFADADGAEDWKDSWRAGPAAFRAARETESRQWLKQQADQDSRLHALATLAAQLDAALLAAGKAQQTAQETHAAFAAADKQRTTLQAGRNALWQGQAVTEVEGALAGAIAAAKALLAQQQTAAQSASQQRTRLDEACAQLSQRLTALREQEHGATAALHDWLRQFQLAHPGHAPADMAGLRAHLAIAPDAMRAERDALQVIADRHTAAVSVLAERRQQLAAHVQQPPEAMEMDEAALQAALDALLLERQAANQEATRLRLAIAQDDARRHSAQAMLAQIEAQAVIERRWASLDELIGSADGKKFRNYAQQFTLEVLLGYANAHLQHLARRYQLERIDNPDKPSLGLMVRDQDMGGELRSVHSLSGGESFLVSLALALGLASLSSNRVRVESLFIDEGFGSLDTETLRVAMDALDGLQAMGRKVGVISHVQEMTERIATRILVQPGSGGKSVVTVR</sequence>
<keyword evidence="3" id="KW-0540">Nuclease</keyword>
<dbReference type="InterPro" id="IPR038729">
    <property type="entry name" value="Rad50/SbcC_AAA"/>
</dbReference>
<dbReference type="GO" id="GO:0004527">
    <property type="term" value="F:exonuclease activity"/>
    <property type="evidence" value="ECO:0007669"/>
    <property type="project" value="UniProtKB-KW"/>
</dbReference>
<proteinExistence type="predicted"/>
<dbReference type="InterPro" id="IPR027417">
    <property type="entry name" value="P-loop_NTPase"/>
</dbReference>
<dbReference type="GO" id="GO:0006302">
    <property type="term" value="P:double-strand break repair"/>
    <property type="evidence" value="ECO:0007669"/>
    <property type="project" value="InterPro"/>
</dbReference>
<organism evidence="3 4">
    <name type="scientific">Janthinobacterium lividum</name>
    <dbReference type="NCBI Taxonomy" id="29581"/>
    <lineage>
        <taxon>Bacteria</taxon>
        <taxon>Pseudomonadati</taxon>
        <taxon>Pseudomonadota</taxon>
        <taxon>Betaproteobacteria</taxon>
        <taxon>Burkholderiales</taxon>
        <taxon>Oxalobacteraceae</taxon>
        <taxon>Janthinobacterium</taxon>
    </lineage>
</organism>
<feature type="coiled-coil region" evidence="1">
    <location>
        <begin position="542"/>
        <end position="604"/>
    </location>
</feature>
<gene>
    <name evidence="3" type="ORF">AKG95_18405</name>
</gene>
<dbReference type="PANTHER" id="PTHR32114:SF2">
    <property type="entry name" value="ABC TRANSPORTER ABCH.3"/>
    <property type="match status" value="1"/>
</dbReference>
<evidence type="ECO:0000313" key="4">
    <source>
        <dbReference type="Proteomes" id="UP000179840"/>
    </source>
</evidence>
<name>A0A1S1U894_9BURK</name>
<dbReference type="EMBL" id="LFKP01000008">
    <property type="protein sequence ID" value="OHV96667.1"/>
    <property type="molecule type" value="Genomic_DNA"/>
</dbReference>
<evidence type="ECO:0000259" key="2">
    <source>
        <dbReference type="Pfam" id="PF13476"/>
    </source>
</evidence>
<keyword evidence="3" id="KW-0269">Exonuclease</keyword>
<dbReference type="Proteomes" id="UP000179840">
    <property type="component" value="Unassembled WGS sequence"/>
</dbReference>
<dbReference type="RefSeq" id="WP_071078220.1">
    <property type="nucleotide sequence ID" value="NZ_LFKP01000008.1"/>
</dbReference>
<feature type="coiled-coil region" evidence="1">
    <location>
        <begin position="725"/>
        <end position="752"/>
    </location>
</feature>
<feature type="coiled-coil region" evidence="1">
    <location>
        <begin position="1031"/>
        <end position="1058"/>
    </location>
</feature>
<dbReference type="GO" id="GO:0016887">
    <property type="term" value="F:ATP hydrolysis activity"/>
    <property type="evidence" value="ECO:0007669"/>
    <property type="project" value="InterPro"/>
</dbReference>
<feature type="domain" description="Rad50/SbcC-type AAA" evidence="2">
    <location>
        <begin position="5"/>
        <end position="225"/>
    </location>
</feature>
<accession>A0A1S1U894</accession>
<feature type="coiled-coil region" evidence="1">
    <location>
        <begin position="906"/>
        <end position="947"/>
    </location>
</feature>
<evidence type="ECO:0000313" key="3">
    <source>
        <dbReference type="EMBL" id="OHV96667.1"/>
    </source>
</evidence>
<dbReference type="PANTHER" id="PTHR32114">
    <property type="entry name" value="ABC TRANSPORTER ABCH.3"/>
    <property type="match status" value="1"/>
</dbReference>
<dbReference type="AlphaFoldDB" id="A0A1S1U894"/>
<dbReference type="Pfam" id="PF13476">
    <property type="entry name" value="AAA_23"/>
    <property type="match status" value="1"/>
</dbReference>
<dbReference type="Pfam" id="PF13558">
    <property type="entry name" value="SbcC_Walker_B"/>
    <property type="match status" value="1"/>
</dbReference>
<dbReference type="Gene3D" id="3.40.50.300">
    <property type="entry name" value="P-loop containing nucleotide triphosphate hydrolases"/>
    <property type="match status" value="2"/>
</dbReference>
<evidence type="ECO:0000256" key="1">
    <source>
        <dbReference type="SAM" id="Coils"/>
    </source>
</evidence>